<dbReference type="Proteomes" id="UP001604277">
    <property type="component" value="Unassembled WGS sequence"/>
</dbReference>
<gene>
    <name evidence="2" type="ORF">Fot_05818</name>
</gene>
<keyword evidence="3" id="KW-1185">Reference proteome</keyword>
<sequence length="182" mass="19980">MGSFYFSRVPKFKIRNGGVVGEKEDIPSQPPVLRTASVLVATIPLKLKATISVSSTVLLMPEVAVGVSSTVPLPKLAVGVFLHCSVDARSDDGHSLVLHPEESLLLSENVRQSDKGKKVINDEGEKTMPKKNMEDEDSVEDSRKAKRGRETPLRRARENILHPLSATQTFIPPLHQYWVSSG</sequence>
<feature type="compositionally biased region" description="Basic and acidic residues" evidence="1">
    <location>
        <begin position="140"/>
        <end position="159"/>
    </location>
</feature>
<evidence type="ECO:0000313" key="3">
    <source>
        <dbReference type="Proteomes" id="UP001604277"/>
    </source>
</evidence>
<dbReference type="AlphaFoldDB" id="A0ABD1WRB6"/>
<feature type="compositionally biased region" description="Basic and acidic residues" evidence="1">
    <location>
        <begin position="114"/>
        <end position="133"/>
    </location>
</feature>
<dbReference type="EMBL" id="JBFOLJ010000002">
    <property type="protein sequence ID" value="KAL2552199.1"/>
    <property type="molecule type" value="Genomic_DNA"/>
</dbReference>
<organism evidence="2 3">
    <name type="scientific">Forsythia ovata</name>
    <dbReference type="NCBI Taxonomy" id="205694"/>
    <lineage>
        <taxon>Eukaryota</taxon>
        <taxon>Viridiplantae</taxon>
        <taxon>Streptophyta</taxon>
        <taxon>Embryophyta</taxon>
        <taxon>Tracheophyta</taxon>
        <taxon>Spermatophyta</taxon>
        <taxon>Magnoliopsida</taxon>
        <taxon>eudicotyledons</taxon>
        <taxon>Gunneridae</taxon>
        <taxon>Pentapetalae</taxon>
        <taxon>asterids</taxon>
        <taxon>lamiids</taxon>
        <taxon>Lamiales</taxon>
        <taxon>Oleaceae</taxon>
        <taxon>Forsythieae</taxon>
        <taxon>Forsythia</taxon>
    </lineage>
</organism>
<protein>
    <submittedName>
        <fullName evidence="2">Uncharacterized protein</fullName>
    </submittedName>
</protein>
<proteinExistence type="predicted"/>
<comment type="caution">
    <text evidence="2">The sequence shown here is derived from an EMBL/GenBank/DDBJ whole genome shotgun (WGS) entry which is preliminary data.</text>
</comment>
<reference evidence="3" key="1">
    <citation type="submission" date="2024-07" db="EMBL/GenBank/DDBJ databases">
        <title>Two chromosome-level genome assemblies of Korean endemic species Abeliophyllum distichum and Forsythia ovata (Oleaceae).</title>
        <authorList>
            <person name="Jang H."/>
        </authorList>
    </citation>
    <scope>NUCLEOTIDE SEQUENCE [LARGE SCALE GENOMIC DNA]</scope>
</reference>
<feature type="region of interest" description="Disordered" evidence="1">
    <location>
        <begin position="114"/>
        <end position="159"/>
    </location>
</feature>
<name>A0ABD1WRB6_9LAMI</name>
<evidence type="ECO:0000256" key="1">
    <source>
        <dbReference type="SAM" id="MobiDB-lite"/>
    </source>
</evidence>
<accession>A0ABD1WRB6</accession>
<evidence type="ECO:0000313" key="2">
    <source>
        <dbReference type="EMBL" id="KAL2552199.1"/>
    </source>
</evidence>